<reference evidence="3" key="1">
    <citation type="submission" date="2018-02" db="EMBL/GenBank/DDBJ databases">
        <title>Genome sequencing of Solimonas sp. HR-BB.</title>
        <authorList>
            <person name="Lee Y."/>
            <person name="Jeon C.O."/>
        </authorList>
    </citation>
    <scope>NUCLEOTIDE SEQUENCE [LARGE SCALE GENOMIC DNA]</scope>
    <source>
        <strain evidence="3">HR-U</strain>
    </source>
</reference>
<organism evidence="2 3">
    <name type="scientific">Siphonobacter curvatus</name>
    <dbReference type="NCBI Taxonomy" id="2094562"/>
    <lineage>
        <taxon>Bacteria</taxon>
        <taxon>Pseudomonadati</taxon>
        <taxon>Bacteroidota</taxon>
        <taxon>Cytophagia</taxon>
        <taxon>Cytophagales</taxon>
        <taxon>Cytophagaceae</taxon>
        <taxon>Siphonobacter</taxon>
    </lineage>
</organism>
<dbReference type="Pfam" id="PF00128">
    <property type="entry name" value="Alpha-amylase"/>
    <property type="match status" value="1"/>
</dbReference>
<dbReference type="GO" id="GO:0009313">
    <property type="term" value="P:oligosaccharide catabolic process"/>
    <property type="evidence" value="ECO:0007669"/>
    <property type="project" value="TreeGrafter"/>
</dbReference>
<dbReference type="AlphaFoldDB" id="A0A2S7IQK0"/>
<dbReference type="PANTHER" id="PTHR10357">
    <property type="entry name" value="ALPHA-AMYLASE FAMILY MEMBER"/>
    <property type="match status" value="1"/>
</dbReference>
<sequence length="573" mass="65724">MSVEKQNDKLLIYELTIRLFGNKQSQVKPWGSLSENGTGTFRDVSDTALKNLKNFGMTHVWTMGVLEHATMEDFSALGIPKDHPAVVKGRAGSPYAIKDYYDVNPFLAQDPSRRMEEFEAMVKRVHAQKLKLIIDFVPNHVARQYHSDAKPAGVLDFGETDADTQAFSPANNFYYLPNEEFAIPEGVHLPIESPHPYFEYPARATGNDVFQAQPSINDWYETSKLNYGVDYQNGRSCHFDPIPDTWLKMRDILLYWVAKGVDGFRCDMAEMVPVEFWAWCIPQIKAKGDIIFIAEIYNPLRYHNYIHVGQFDYLYDKVGMYDTLRELMEDRGHASGITRVWQHESGDIEKHMLRFLENHDEQRIASEFFAGKAEYAIPAWVVSATQGRGPVMYYFGQEVGEPAAEAEGFQTNDGRTTLFDWWRVPQWQKWMNEGKFDGGLLSPEEKKLYDFYLAVNKLCRKSEAIQYGNFFDLQYVNGGGQSAGYDESKLYSYLRYTENQLLLIVTNFSRTQTYQTSVRIPELFWNMAGLSPQASYAYKEIFLNKKVKGSFQATDGIAVQIPANSALIFEITP</sequence>
<accession>A0A2S7IQK0</accession>
<dbReference type="GO" id="GO:0004556">
    <property type="term" value="F:alpha-amylase activity"/>
    <property type="evidence" value="ECO:0007669"/>
    <property type="project" value="TreeGrafter"/>
</dbReference>
<dbReference type="InterPro" id="IPR017853">
    <property type="entry name" value="GH"/>
</dbReference>
<dbReference type="RefSeq" id="WP_104711768.1">
    <property type="nucleotide sequence ID" value="NZ_PTRA01000001.1"/>
</dbReference>
<proteinExistence type="predicted"/>
<dbReference type="EMBL" id="PTRA01000001">
    <property type="protein sequence ID" value="PQA59918.1"/>
    <property type="molecule type" value="Genomic_DNA"/>
</dbReference>
<protein>
    <submittedName>
        <fullName evidence="2">Alpha-amylase</fullName>
    </submittedName>
</protein>
<dbReference type="InterPro" id="IPR006047">
    <property type="entry name" value="GH13_cat_dom"/>
</dbReference>
<dbReference type="Proteomes" id="UP000239590">
    <property type="component" value="Unassembled WGS sequence"/>
</dbReference>
<name>A0A2S7IQK0_9BACT</name>
<dbReference type="SUPFAM" id="SSF51445">
    <property type="entry name" value="(Trans)glycosidases"/>
    <property type="match status" value="1"/>
</dbReference>
<dbReference type="SMART" id="SM00642">
    <property type="entry name" value="Aamy"/>
    <property type="match status" value="1"/>
</dbReference>
<evidence type="ECO:0000313" key="2">
    <source>
        <dbReference type="EMBL" id="PQA59918.1"/>
    </source>
</evidence>
<dbReference type="PANTHER" id="PTHR10357:SF205">
    <property type="entry name" value="O-GLYCOSYL HYDROLASE FAMILY 13"/>
    <property type="match status" value="1"/>
</dbReference>
<dbReference type="OrthoDB" id="9805159at2"/>
<comment type="caution">
    <text evidence="2">The sequence shown here is derived from an EMBL/GenBank/DDBJ whole genome shotgun (WGS) entry which is preliminary data.</text>
</comment>
<evidence type="ECO:0000259" key="1">
    <source>
        <dbReference type="SMART" id="SM00642"/>
    </source>
</evidence>
<keyword evidence="3" id="KW-1185">Reference proteome</keyword>
<gene>
    <name evidence="2" type="ORF">C5O19_09935</name>
</gene>
<feature type="domain" description="Glycosyl hydrolase family 13 catalytic" evidence="1">
    <location>
        <begin position="14"/>
        <end position="435"/>
    </location>
</feature>
<dbReference type="Gene3D" id="3.20.20.80">
    <property type="entry name" value="Glycosidases"/>
    <property type="match status" value="2"/>
</dbReference>
<evidence type="ECO:0000313" key="3">
    <source>
        <dbReference type="Proteomes" id="UP000239590"/>
    </source>
</evidence>
<dbReference type="CDD" id="cd11349">
    <property type="entry name" value="AmyAc_3"/>
    <property type="match status" value="1"/>
</dbReference>